<dbReference type="RefSeq" id="XP_001307131.1">
    <property type="nucleotide sequence ID" value="XM_001307130.1"/>
</dbReference>
<sequence>MRTNYLWYGNIEVKSINTSFCEADYDSGIYLGYPTSLSNVTYSSFCNTTSNNLILNLIYGNYNFNFCNVLNNEHKKSDYGTFWAVDSTVLIENCSFLGNTGSGVEFYQDSSGSITVKDSFCDRIIDKTKGSVTTNNVENTSSIHNLSHFSSYLCEVDYPILDLEIKKNIITKYEIIYHYSYHFITSLCIVLVKS</sequence>
<keyword evidence="2" id="KW-1185">Reference proteome</keyword>
<reference evidence="1" key="2">
    <citation type="journal article" date="2007" name="Science">
        <title>Draft genome sequence of the sexually transmitted pathogen Trichomonas vaginalis.</title>
        <authorList>
            <person name="Carlton J.M."/>
            <person name="Hirt R.P."/>
            <person name="Silva J.C."/>
            <person name="Delcher A.L."/>
            <person name="Schatz M."/>
            <person name="Zhao Q."/>
            <person name="Wortman J.R."/>
            <person name="Bidwell S.L."/>
            <person name="Alsmark U.C.M."/>
            <person name="Besteiro S."/>
            <person name="Sicheritz-Ponten T."/>
            <person name="Noel C.J."/>
            <person name="Dacks J.B."/>
            <person name="Foster P.G."/>
            <person name="Simillion C."/>
            <person name="Van de Peer Y."/>
            <person name="Miranda-Saavedra D."/>
            <person name="Barton G.J."/>
            <person name="Westrop G.D."/>
            <person name="Mueller S."/>
            <person name="Dessi D."/>
            <person name="Fiori P.L."/>
            <person name="Ren Q."/>
            <person name="Paulsen I."/>
            <person name="Zhang H."/>
            <person name="Bastida-Corcuera F.D."/>
            <person name="Simoes-Barbosa A."/>
            <person name="Brown M.T."/>
            <person name="Hayes R.D."/>
            <person name="Mukherjee M."/>
            <person name="Okumura C.Y."/>
            <person name="Schneider R."/>
            <person name="Smith A.J."/>
            <person name="Vanacova S."/>
            <person name="Villalvazo M."/>
            <person name="Haas B.J."/>
            <person name="Pertea M."/>
            <person name="Feldblyum T.V."/>
            <person name="Utterback T.R."/>
            <person name="Shu C.L."/>
            <person name="Osoegawa K."/>
            <person name="de Jong P.J."/>
            <person name="Hrdy I."/>
            <person name="Horvathova L."/>
            <person name="Zubacova Z."/>
            <person name="Dolezal P."/>
            <person name="Malik S.B."/>
            <person name="Logsdon J.M. Jr."/>
            <person name="Henze K."/>
            <person name="Gupta A."/>
            <person name="Wang C.C."/>
            <person name="Dunne R.L."/>
            <person name="Upcroft J.A."/>
            <person name="Upcroft P."/>
            <person name="White O."/>
            <person name="Salzberg S.L."/>
            <person name="Tang P."/>
            <person name="Chiu C.-H."/>
            <person name="Lee Y.-S."/>
            <person name="Embley T.M."/>
            <person name="Coombs G.H."/>
            <person name="Mottram J.C."/>
            <person name="Tachezy J."/>
            <person name="Fraser-Liggett C.M."/>
            <person name="Johnson P.J."/>
        </authorList>
    </citation>
    <scope>NUCLEOTIDE SEQUENCE [LARGE SCALE GENOMIC DNA]</scope>
    <source>
        <strain evidence="1">G3</strain>
    </source>
</reference>
<reference evidence="1" key="1">
    <citation type="submission" date="2006-10" db="EMBL/GenBank/DDBJ databases">
        <authorList>
            <person name="Amadeo P."/>
            <person name="Zhao Q."/>
            <person name="Wortman J."/>
            <person name="Fraser-Liggett C."/>
            <person name="Carlton J."/>
        </authorList>
    </citation>
    <scope>NUCLEOTIDE SEQUENCE</scope>
    <source>
        <strain evidence="1">G3</strain>
    </source>
</reference>
<dbReference type="KEGG" id="tva:4751929"/>
<gene>
    <name evidence="1" type="ORF">TVAG_479660</name>
</gene>
<evidence type="ECO:0000313" key="1">
    <source>
        <dbReference type="EMBL" id="EAX94201.1"/>
    </source>
</evidence>
<dbReference type="VEuPathDB" id="TrichDB:TVAGG3_0828170"/>
<dbReference type="EMBL" id="DS113871">
    <property type="protein sequence ID" value="EAX94201.1"/>
    <property type="molecule type" value="Genomic_DNA"/>
</dbReference>
<evidence type="ECO:0000313" key="2">
    <source>
        <dbReference type="Proteomes" id="UP000001542"/>
    </source>
</evidence>
<accession>A2FLM8</accession>
<protein>
    <recommendedName>
        <fullName evidence="3">Right handed beta helix domain-containing protein</fullName>
    </recommendedName>
</protein>
<proteinExistence type="predicted"/>
<dbReference type="VEuPathDB" id="TrichDB:TVAG_479660"/>
<dbReference type="InParanoid" id="A2FLM8"/>
<name>A2FLM8_TRIV3</name>
<dbReference type="Proteomes" id="UP000001542">
    <property type="component" value="Unassembled WGS sequence"/>
</dbReference>
<dbReference type="AlphaFoldDB" id="A2FLM8"/>
<organism evidence="1 2">
    <name type="scientific">Trichomonas vaginalis (strain ATCC PRA-98 / G3)</name>
    <dbReference type="NCBI Taxonomy" id="412133"/>
    <lineage>
        <taxon>Eukaryota</taxon>
        <taxon>Metamonada</taxon>
        <taxon>Parabasalia</taxon>
        <taxon>Trichomonadida</taxon>
        <taxon>Trichomonadidae</taxon>
        <taxon>Trichomonas</taxon>
    </lineage>
</organism>
<evidence type="ECO:0008006" key="3">
    <source>
        <dbReference type="Google" id="ProtNLM"/>
    </source>
</evidence>